<dbReference type="PANTHER" id="PTHR35841:SF1">
    <property type="entry name" value="PHOSPHONATES-BINDING PERIPLASMIC PROTEIN"/>
    <property type="match status" value="1"/>
</dbReference>
<dbReference type="EMBL" id="AYZI01000008">
    <property type="protein sequence ID" value="KRM90500.1"/>
    <property type="molecule type" value="Genomic_DNA"/>
</dbReference>
<sequence>MLLLVYSAKLASLQTLGVGGSSMMQKKWWKVGLLGSALVCLAVGMAACGKSNQSTTANYKPKKLTVEFNPSSNAGKMEAQAKPMQKMLEKQLHVPVKVTVATSGNAMVEALGSKTADIAFLTPTSYVLGHKNYGIKALLQATRYKYAAGNDENLTETPSDHYYGEIVVKKGGKVKKLSDLKGKKIATQDTTSTAGYVFPAAELSQKGININQDGIKTFTVKGSDQGVLAVYNGNADAAFVFQGARKIAAKDDPKVMTDTTVLYMTKPIPNDTISVRNDMDPAWNRKITTAFENIAKTKKGHDLIYQIYGHQGYVAAKDSNFDPVRKNLKIVNQLSK</sequence>
<dbReference type="InterPro" id="IPR001638">
    <property type="entry name" value="Solute-binding_3/MltF_N"/>
</dbReference>
<evidence type="ECO:0000259" key="3">
    <source>
        <dbReference type="SMART" id="SM00062"/>
    </source>
</evidence>
<dbReference type="Proteomes" id="UP000051586">
    <property type="component" value="Unassembled WGS sequence"/>
</dbReference>
<dbReference type="NCBIfam" id="TIGR01098">
    <property type="entry name" value="3A0109s03R"/>
    <property type="match status" value="1"/>
</dbReference>
<comment type="similarity">
    <text evidence="1">Belongs to the phosphate/phosphite/phosphonate binding protein family.</text>
</comment>
<evidence type="ECO:0000313" key="5">
    <source>
        <dbReference type="Proteomes" id="UP000051586"/>
    </source>
</evidence>
<dbReference type="STRING" id="1423745.GCA_001311215_00802"/>
<dbReference type="SMART" id="SM00062">
    <property type="entry name" value="PBPb"/>
    <property type="match status" value="1"/>
</dbReference>
<keyword evidence="2" id="KW-0732">Signal</keyword>
<organism evidence="4 5">
    <name type="scientific">Fructilactobacillus florum DSM 22689 = JCM 16035</name>
    <dbReference type="NCBI Taxonomy" id="1423745"/>
    <lineage>
        <taxon>Bacteria</taxon>
        <taxon>Bacillati</taxon>
        <taxon>Bacillota</taxon>
        <taxon>Bacilli</taxon>
        <taxon>Lactobacillales</taxon>
        <taxon>Lactobacillaceae</taxon>
        <taxon>Fructilactobacillus</taxon>
    </lineage>
</organism>
<dbReference type="InterPro" id="IPR005770">
    <property type="entry name" value="PhnD"/>
</dbReference>
<accession>A0A0R2CKL3</accession>
<name>A0A0R2CKL3_9LACO</name>
<evidence type="ECO:0000256" key="2">
    <source>
        <dbReference type="ARBA" id="ARBA00022729"/>
    </source>
</evidence>
<gene>
    <name evidence="4" type="ORF">FC87_GL001184</name>
</gene>
<dbReference type="PANTHER" id="PTHR35841">
    <property type="entry name" value="PHOSPHONATES-BINDING PERIPLASMIC PROTEIN"/>
    <property type="match status" value="1"/>
</dbReference>
<dbReference type="GO" id="GO:0043190">
    <property type="term" value="C:ATP-binding cassette (ABC) transporter complex"/>
    <property type="evidence" value="ECO:0007669"/>
    <property type="project" value="InterPro"/>
</dbReference>
<dbReference type="GO" id="GO:0055085">
    <property type="term" value="P:transmembrane transport"/>
    <property type="evidence" value="ECO:0007669"/>
    <property type="project" value="InterPro"/>
</dbReference>
<dbReference type="Gene3D" id="3.40.190.10">
    <property type="entry name" value="Periplasmic binding protein-like II"/>
    <property type="match status" value="2"/>
</dbReference>
<feature type="domain" description="Solute-binding protein family 3/N-terminal" evidence="3">
    <location>
        <begin position="63"/>
        <end position="311"/>
    </location>
</feature>
<comment type="caution">
    <text evidence="4">The sequence shown here is derived from an EMBL/GenBank/DDBJ whole genome shotgun (WGS) entry which is preliminary data.</text>
</comment>
<dbReference type="SUPFAM" id="SSF53850">
    <property type="entry name" value="Periplasmic binding protein-like II"/>
    <property type="match status" value="1"/>
</dbReference>
<evidence type="ECO:0000313" key="4">
    <source>
        <dbReference type="EMBL" id="KRM90500.1"/>
    </source>
</evidence>
<dbReference type="PATRIC" id="fig|1423745.4.peg.1249"/>
<reference evidence="4 5" key="1">
    <citation type="journal article" date="2015" name="Genome Announc.">
        <title>Expanding the biotechnology potential of lactobacilli through comparative genomics of 213 strains and associated genera.</title>
        <authorList>
            <person name="Sun Z."/>
            <person name="Harris H.M."/>
            <person name="McCann A."/>
            <person name="Guo C."/>
            <person name="Argimon S."/>
            <person name="Zhang W."/>
            <person name="Yang X."/>
            <person name="Jeffery I.B."/>
            <person name="Cooney J.C."/>
            <person name="Kagawa T.F."/>
            <person name="Liu W."/>
            <person name="Song Y."/>
            <person name="Salvetti E."/>
            <person name="Wrobel A."/>
            <person name="Rasinkangas P."/>
            <person name="Parkhill J."/>
            <person name="Rea M.C."/>
            <person name="O'Sullivan O."/>
            <person name="Ritari J."/>
            <person name="Douillard F.P."/>
            <person name="Paul Ross R."/>
            <person name="Yang R."/>
            <person name="Briner A.E."/>
            <person name="Felis G.E."/>
            <person name="de Vos W.M."/>
            <person name="Barrangou R."/>
            <person name="Klaenhammer T.R."/>
            <person name="Caufield P.W."/>
            <person name="Cui Y."/>
            <person name="Zhang H."/>
            <person name="O'Toole P.W."/>
        </authorList>
    </citation>
    <scope>NUCLEOTIDE SEQUENCE [LARGE SCALE GENOMIC DNA]</scope>
    <source>
        <strain evidence="4 5">DSM 22689</strain>
    </source>
</reference>
<dbReference type="CDD" id="cd01071">
    <property type="entry name" value="PBP2_PhnD_like"/>
    <property type="match status" value="1"/>
</dbReference>
<protein>
    <recommendedName>
        <fullName evidence="3">Solute-binding protein family 3/N-terminal domain-containing protein</fullName>
    </recommendedName>
</protein>
<proteinExistence type="inferred from homology"/>
<dbReference type="AlphaFoldDB" id="A0A0R2CKL3"/>
<dbReference type="Pfam" id="PF12974">
    <property type="entry name" value="Phosphonate-bd"/>
    <property type="match status" value="1"/>
</dbReference>
<evidence type="ECO:0000256" key="1">
    <source>
        <dbReference type="ARBA" id="ARBA00007162"/>
    </source>
</evidence>